<dbReference type="SFLD" id="SFLDS00019">
    <property type="entry name" value="Glutathione_Transferase_(cytos"/>
    <property type="match status" value="1"/>
</dbReference>
<gene>
    <name evidence="5" type="ORF">Slin15195_G014920</name>
</gene>
<keyword evidence="6" id="KW-1185">Reference proteome</keyword>
<organism evidence="5 6">
    <name type="scientific">Septoria linicola</name>
    <dbReference type="NCBI Taxonomy" id="215465"/>
    <lineage>
        <taxon>Eukaryota</taxon>
        <taxon>Fungi</taxon>
        <taxon>Dikarya</taxon>
        <taxon>Ascomycota</taxon>
        <taxon>Pezizomycotina</taxon>
        <taxon>Dothideomycetes</taxon>
        <taxon>Dothideomycetidae</taxon>
        <taxon>Mycosphaerellales</taxon>
        <taxon>Mycosphaerellaceae</taxon>
        <taxon>Septoria</taxon>
    </lineage>
</organism>
<dbReference type="Proteomes" id="UP001056384">
    <property type="component" value="Chromosome 1"/>
</dbReference>
<dbReference type="InterPro" id="IPR004045">
    <property type="entry name" value="Glutathione_S-Trfase_N"/>
</dbReference>
<dbReference type="PANTHER" id="PTHR44051:SF9">
    <property type="entry name" value="GLUTATHIONE S-TRANSFERASE 1"/>
    <property type="match status" value="1"/>
</dbReference>
<dbReference type="CDD" id="cd03046">
    <property type="entry name" value="GST_N_GTT1_like"/>
    <property type="match status" value="1"/>
</dbReference>
<dbReference type="Pfam" id="PF00043">
    <property type="entry name" value="GST_C"/>
    <property type="match status" value="1"/>
</dbReference>
<name>A0A9Q9AJQ3_9PEZI</name>
<dbReference type="InterPro" id="IPR036249">
    <property type="entry name" value="Thioredoxin-like_sf"/>
</dbReference>
<dbReference type="PROSITE" id="PS50405">
    <property type="entry name" value="GST_CTER"/>
    <property type="match status" value="1"/>
</dbReference>
<dbReference type="Pfam" id="PF13409">
    <property type="entry name" value="GST_N_2"/>
    <property type="match status" value="1"/>
</dbReference>
<dbReference type="InterPro" id="IPR040079">
    <property type="entry name" value="Glutathione_S-Trfase"/>
</dbReference>
<dbReference type="PANTHER" id="PTHR44051">
    <property type="entry name" value="GLUTATHIONE S-TRANSFERASE-RELATED"/>
    <property type="match status" value="1"/>
</dbReference>
<feature type="region of interest" description="Disordered" evidence="2">
    <location>
        <begin position="205"/>
        <end position="238"/>
    </location>
</feature>
<dbReference type="SFLD" id="SFLDG00358">
    <property type="entry name" value="Main_(cytGST)"/>
    <property type="match status" value="1"/>
</dbReference>
<feature type="domain" description="GST C-terminal" evidence="4">
    <location>
        <begin position="90"/>
        <end position="214"/>
    </location>
</feature>
<evidence type="ECO:0000313" key="5">
    <source>
        <dbReference type="EMBL" id="USW48173.1"/>
    </source>
</evidence>
<accession>A0A9Q9AJQ3</accession>
<dbReference type="InterPro" id="IPR010987">
    <property type="entry name" value="Glutathione-S-Trfase_C-like"/>
</dbReference>
<evidence type="ECO:0000259" key="3">
    <source>
        <dbReference type="PROSITE" id="PS50404"/>
    </source>
</evidence>
<comment type="similarity">
    <text evidence="1">Belongs to the GST superfamily.</text>
</comment>
<evidence type="ECO:0000256" key="1">
    <source>
        <dbReference type="ARBA" id="ARBA00007409"/>
    </source>
</evidence>
<feature type="domain" description="GST N-terminal" evidence="3">
    <location>
        <begin position="1"/>
        <end position="84"/>
    </location>
</feature>
<sequence>MTITLHHLGISQSERNVWLLEELGLEYKLVHHTRDPVMAPESLKSVPGNETWKSPFIEDDQAKVTLSESAAIMEYIIQRYGRGKFALKPDDKHYADYLYWFHYANGTLQANMVTSMFLAAAQLSPDIMIQQFADQRLHAGVKLMDDRLKDNKWLAGDEFTAADMISLYSVTTQRYFGPLVNLAPYSNLLRWIQDCAARPAYQRAMEKGDPEMKPLTSAEAPTKGLMETGGTAGDSWKK</sequence>
<dbReference type="SUPFAM" id="SSF52833">
    <property type="entry name" value="Thioredoxin-like"/>
    <property type="match status" value="1"/>
</dbReference>
<evidence type="ECO:0000313" key="6">
    <source>
        <dbReference type="Proteomes" id="UP001056384"/>
    </source>
</evidence>
<dbReference type="InterPro" id="IPR004046">
    <property type="entry name" value="GST_C"/>
</dbReference>
<dbReference type="AlphaFoldDB" id="A0A9Q9AJQ3"/>
<proteinExistence type="inferred from homology"/>
<dbReference type="SUPFAM" id="SSF47616">
    <property type="entry name" value="GST C-terminal domain-like"/>
    <property type="match status" value="1"/>
</dbReference>
<dbReference type="Gene3D" id="3.40.30.10">
    <property type="entry name" value="Glutaredoxin"/>
    <property type="match status" value="1"/>
</dbReference>
<evidence type="ECO:0000256" key="2">
    <source>
        <dbReference type="SAM" id="MobiDB-lite"/>
    </source>
</evidence>
<protein>
    <submittedName>
        <fullName evidence="5">Glutathione S-transferase, Thioredoxin-like superfamily, glutathione Transferase family</fullName>
    </submittedName>
</protein>
<dbReference type="InterPro" id="IPR036282">
    <property type="entry name" value="Glutathione-S-Trfase_C_sf"/>
</dbReference>
<dbReference type="Gene3D" id="1.20.1050.10">
    <property type="match status" value="1"/>
</dbReference>
<reference evidence="5" key="1">
    <citation type="submission" date="2022-06" db="EMBL/GenBank/DDBJ databases">
        <title>Complete genome sequences of two strains of the flax pathogen Septoria linicola.</title>
        <authorList>
            <person name="Lapalu N."/>
            <person name="Simon A."/>
            <person name="Demenou B."/>
            <person name="Paumier D."/>
            <person name="Guillot M.-P."/>
            <person name="Gout L."/>
            <person name="Valade R."/>
        </authorList>
    </citation>
    <scope>NUCLEOTIDE SEQUENCE</scope>
    <source>
        <strain evidence="5">SE15195</strain>
    </source>
</reference>
<evidence type="ECO:0000259" key="4">
    <source>
        <dbReference type="PROSITE" id="PS50405"/>
    </source>
</evidence>
<dbReference type="PROSITE" id="PS50404">
    <property type="entry name" value="GST_NTER"/>
    <property type="match status" value="1"/>
</dbReference>
<dbReference type="EMBL" id="CP099418">
    <property type="protein sequence ID" value="USW48173.1"/>
    <property type="molecule type" value="Genomic_DNA"/>
</dbReference>
<dbReference type="SFLD" id="SFLDG01150">
    <property type="entry name" value="Main.1:_Beta-like"/>
    <property type="match status" value="1"/>
</dbReference>